<dbReference type="RefSeq" id="WP_172242747.1">
    <property type="nucleotide sequence ID" value="NZ_JABFDP010000043.1"/>
</dbReference>
<comment type="caution">
    <text evidence="1">The sequence shown here is derived from an EMBL/GenBank/DDBJ whole genome shotgun (WGS) entry which is preliminary data.</text>
</comment>
<protein>
    <submittedName>
        <fullName evidence="1">Uncharacterized protein</fullName>
    </submittedName>
</protein>
<evidence type="ECO:0000313" key="1">
    <source>
        <dbReference type="EMBL" id="MBR1140874.1"/>
    </source>
</evidence>
<proteinExistence type="predicted"/>
<accession>A0ABS5GIK8</accession>
<name>A0ABS5GIK8_9BRAD</name>
<organism evidence="1 2">
    <name type="scientific">Bradyrhizobium denitrificans</name>
    <dbReference type="NCBI Taxonomy" id="2734912"/>
    <lineage>
        <taxon>Bacteria</taxon>
        <taxon>Pseudomonadati</taxon>
        <taxon>Pseudomonadota</taxon>
        <taxon>Alphaproteobacteria</taxon>
        <taxon>Hyphomicrobiales</taxon>
        <taxon>Nitrobacteraceae</taxon>
        <taxon>Bradyrhizobium</taxon>
    </lineage>
</organism>
<reference evidence="2" key="1">
    <citation type="journal article" date="2021" name="ISME J.">
        <title>Evolutionary origin and ecological implication of a unique nif island in free-living Bradyrhizobium lineages.</title>
        <authorList>
            <person name="Tao J."/>
        </authorList>
    </citation>
    <scope>NUCLEOTIDE SEQUENCE [LARGE SCALE GENOMIC DNA]</scope>
    <source>
        <strain evidence="2">SZCCT0094</strain>
    </source>
</reference>
<dbReference type="EMBL" id="JAFCLK010000050">
    <property type="protein sequence ID" value="MBR1140874.1"/>
    <property type="molecule type" value="Genomic_DNA"/>
</dbReference>
<dbReference type="Proteomes" id="UP001314635">
    <property type="component" value="Unassembled WGS sequence"/>
</dbReference>
<keyword evidence="2" id="KW-1185">Reference proteome</keyword>
<sequence length="58" mass="5847">MLNYITIGTCDAGLLSRREQKIGAAGSASHAADDLFSLNAVTGSAARVCVGAGREAHA</sequence>
<evidence type="ECO:0000313" key="2">
    <source>
        <dbReference type="Proteomes" id="UP001314635"/>
    </source>
</evidence>
<gene>
    <name evidence="1" type="ORF">JQ619_34515</name>
</gene>